<proteinExistence type="predicted"/>
<sequence>MSSSPSWDGSLPLQNNGAPHFPSGFHQLGHALPQHPQHRQLFSSPESSSPPVQDNAVAYSQQFFPQEFIPGQGYYQFGHQTAQSYGGFAYNHVAAPARHPGFAKEVPFGLLGQSLNQNHAAAHVQYPSYQQGDFLKALGQPNNQSHPDQLAISAIAGQAGNQQHPNSPLYRTLPLVNGGNHPIRKSAQALQYHPDQSDPEFNHASITPEPAPRSVSPFSVVKNEIKTEPNPFVRPGMPTRGPFRLQRHVSARDKNARVVEWLKTRPAEDVPIRTRKRSASSPSPCERAECAKRIKEEGSSAAGV</sequence>
<protein>
    <submittedName>
        <fullName evidence="2">Uncharacterized protein</fullName>
    </submittedName>
</protein>
<dbReference type="OrthoDB" id="10634517at2759"/>
<feature type="compositionally biased region" description="Basic and acidic residues" evidence="1">
    <location>
        <begin position="286"/>
        <end position="298"/>
    </location>
</feature>
<feature type="region of interest" description="Disordered" evidence="1">
    <location>
        <begin position="1"/>
        <end position="53"/>
    </location>
</feature>
<organism evidence="2 3">
    <name type="scientific">Byssothecium circinans</name>
    <dbReference type="NCBI Taxonomy" id="147558"/>
    <lineage>
        <taxon>Eukaryota</taxon>
        <taxon>Fungi</taxon>
        <taxon>Dikarya</taxon>
        <taxon>Ascomycota</taxon>
        <taxon>Pezizomycotina</taxon>
        <taxon>Dothideomycetes</taxon>
        <taxon>Pleosporomycetidae</taxon>
        <taxon>Pleosporales</taxon>
        <taxon>Massarineae</taxon>
        <taxon>Massarinaceae</taxon>
        <taxon>Byssothecium</taxon>
    </lineage>
</organism>
<name>A0A6A5UEM7_9PLEO</name>
<accession>A0A6A5UEM7</accession>
<evidence type="ECO:0000313" key="2">
    <source>
        <dbReference type="EMBL" id="KAF1961346.1"/>
    </source>
</evidence>
<gene>
    <name evidence="2" type="ORF">CC80DRAFT_235844</name>
</gene>
<feature type="compositionally biased region" description="Polar residues" evidence="1">
    <location>
        <begin position="40"/>
        <end position="53"/>
    </location>
</feature>
<feature type="region of interest" description="Disordered" evidence="1">
    <location>
        <begin position="272"/>
        <end position="304"/>
    </location>
</feature>
<reference evidence="2" key="1">
    <citation type="journal article" date="2020" name="Stud. Mycol.">
        <title>101 Dothideomycetes genomes: a test case for predicting lifestyles and emergence of pathogens.</title>
        <authorList>
            <person name="Haridas S."/>
            <person name="Albert R."/>
            <person name="Binder M."/>
            <person name="Bloem J."/>
            <person name="Labutti K."/>
            <person name="Salamov A."/>
            <person name="Andreopoulos B."/>
            <person name="Baker S."/>
            <person name="Barry K."/>
            <person name="Bills G."/>
            <person name="Bluhm B."/>
            <person name="Cannon C."/>
            <person name="Castanera R."/>
            <person name="Culley D."/>
            <person name="Daum C."/>
            <person name="Ezra D."/>
            <person name="Gonzalez J."/>
            <person name="Henrissat B."/>
            <person name="Kuo A."/>
            <person name="Liang C."/>
            <person name="Lipzen A."/>
            <person name="Lutzoni F."/>
            <person name="Magnuson J."/>
            <person name="Mondo S."/>
            <person name="Nolan M."/>
            <person name="Ohm R."/>
            <person name="Pangilinan J."/>
            <person name="Park H.-J."/>
            <person name="Ramirez L."/>
            <person name="Alfaro M."/>
            <person name="Sun H."/>
            <person name="Tritt A."/>
            <person name="Yoshinaga Y."/>
            <person name="Zwiers L.-H."/>
            <person name="Turgeon B."/>
            <person name="Goodwin S."/>
            <person name="Spatafora J."/>
            <person name="Crous P."/>
            <person name="Grigoriev I."/>
        </authorList>
    </citation>
    <scope>NUCLEOTIDE SEQUENCE</scope>
    <source>
        <strain evidence="2">CBS 675.92</strain>
    </source>
</reference>
<dbReference type="Proteomes" id="UP000800035">
    <property type="component" value="Unassembled WGS sequence"/>
</dbReference>
<keyword evidence="3" id="KW-1185">Reference proteome</keyword>
<feature type="compositionally biased region" description="Polar residues" evidence="1">
    <location>
        <begin position="1"/>
        <end position="17"/>
    </location>
</feature>
<evidence type="ECO:0000256" key="1">
    <source>
        <dbReference type="SAM" id="MobiDB-lite"/>
    </source>
</evidence>
<evidence type="ECO:0000313" key="3">
    <source>
        <dbReference type="Proteomes" id="UP000800035"/>
    </source>
</evidence>
<dbReference type="EMBL" id="ML976981">
    <property type="protein sequence ID" value="KAF1961346.1"/>
    <property type="molecule type" value="Genomic_DNA"/>
</dbReference>
<dbReference type="AlphaFoldDB" id="A0A6A5UEM7"/>
<feature type="region of interest" description="Disordered" evidence="1">
    <location>
        <begin position="192"/>
        <end position="215"/>
    </location>
</feature>